<dbReference type="InParanoid" id="A0A165DBY4"/>
<gene>
    <name evidence="1" type="ORF">LAESUDRAFT_728003</name>
</gene>
<dbReference type="EMBL" id="KV427636">
    <property type="protein sequence ID" value="KZT04521.1"/>
    <property type="molecule type" value="Genomic_DNA"/>
</dbReference>
<dbReference type="Proteomes" id="UP000076871">
    <property type="component" value="Unassembled WGS sequence"/>
</dbReference>
<dbReference type="AlphaFoldDB" id="A0A165DBY4"/>
<dbReference type="OrthoDB" id="10039611at2759"/>
<proteinExistence type="predicted"/>
<organism evidence="1 2">
    <name type="scientific">Laetiporus sulphureus 93-53</name>
    <dbReference type="NCBI Taxonomy" id="1314785"/>
    <lineage>
        <taxon>Eukaryota</taxon>
        <taxon>Fungi</taxon>
        <taxon>Dikarya</taxon>
        <taxon>Basidiomycota</taxon>
        <taxon>Agaricomycotina</taxon>
        <taxon>Agaricomycetes</taxon>
        <taxon>Polyporales</taxon>
        <taxon>Laetiporus</taxon>
    </lineage>
</organism>
<keyword evidence="2" id="KW-1185">Reference proteome</keyword>
<dbReference type="GeneID" id="63826367"/>
<evidence type="ECO:0000313" key="2">
    <source>
        <dbReference type="Proteomes" id="UP000076871"/>
    </source>
</evidence>
<evidence type="ECO:0000313" key="1">
    <source>
        <dbReference type="EMBL" id="KZT04521.1"/>
    </source>
</evidence>
<protein>
    <submittedName>
        <fullName evidence="1">Uncharacterized protein</fullName>
    </submittedName>
</protein>
<reference evidence="1 2" key="1">
    <citation type="journal article" date="2016" name="Mol. Biol. Evol.">
        <title>Comparative Genomics of Early-Diverging Mushroom-Forming Fungi Provides Insights into the Origins of Lignocellulose Decay Capabilities.</title>
        <authorList>
            <person name="Nagy L.G."/>
            <person name="Riley R."/>
            <person name="Tritt A."/>
            <person name="Adam C."/>
            <person name="Daum C."/>
            <person name="Floudas D."/>
            <person name="Sun H."/>
            <person name="Yadav J.S."/>
            <person name="Pangilinan J."/>
            <person name="Larsson K.H."/>
            <person name="Matsuura K."/>
            <person name="Barry K."/>
            <person name="Labutti K."/>
            <person name="Kuo R."/>
            <person name="Ohm R.A."/>
            <person name="Bhattacharya S.S."/>
            <person name="Shirouzu T."/>
            <person name="Yoshinaga Y."/>
            <person name="Martin F.M."/>
            <person name="Grigoriev I.V."/>
            <person name="Hibbett D.S."/>
        </authorList>
    </citation>
    <scope>NUCLEOTIDE SEQUENCE [LARGE SCALE GENOMIC DNA]</scope>
    <source>
        <strain evidence="1 2">93-53</strain>
    </source>
</reference>
<name>A0A165DBY4_9APHY</name>
<dbReference type="RefSeq" id="XP_040762261.1">
    <property type="nucleotide sequence ID" value="XM_040909338.1"/>
</dbReference>
<accession>A0A165DBY4</accession>
<sequence>MNSRHHILGQKYNKAAQHHRLDRPDHIFKFDAAANHLKRPEGSLTVGKLKK</sequence>